<evidence type="ECO:0000313" key="3">
    <source>
        <dbReference type="EMBL" id="EMF56372.1"/>
    </source>
</evidence>
<dbReference type="InterPro" id="IPR051448">
    <property type="entry name" value="CdaR-like_regulators"/>
</dbReference>
<evidence type="ECO:0000259" key="1">
    <source>
        <dbReference type="Pfam" id="PF07905"/>
    </source>
</evidence>
<dbReference type="Proteomes" id="UP000030760">
    <property type="component" value="Unassembled WGS sequence"/>
</dbReference>
<organism evidence="3 4">
    <name type="scientific">Streptomyces bottropensis ATCC 25435</name>
    <dbReference type="NCBI Taxonomy" id="1054862"/>
    <lineage>
        <taxon>Bacteria</taxon>
        <taxon>Bacillati</taxon>
        <taxon>Actinomycetota</taxon>
        <taxon>Actinomycetes</taxon>
        <taxon>Kitasatosporales</taxon>
        <taxon>Streptomycetaceae</taxon>
        <taxon>Streptomyces</taxon>
    </lineage>
</organism>
<dbReference type="InterPro" id="IPR012914">
    <property type="entry name" value="PucR_dom"/>
</dbReference>
<accession>M3DHY5</accession>
<dbReference type="PANTHER" id="PTHR33744:SF1">
    <property type="entry name" value="DNA-BINDING TRANSCRIPTIONAL ACTIVATOR ADER"/>
    <property type="match status" value="1"/>
</dbReference>
<dbReference type="Pfam" id="PF13556">
    <property type="entry name" value="HTH_30"/>
    <property type="match status" value="1"/>
</dbReference>
<name>M3DHY5_9ACTN</name>
<dbReference type="InterPro" id="IPR042070">
    <property type="entry name" value="PucR_C-HTH_sf"/>
</dbReference>
<gene>
    <name evidence="3" type="ORF">SBD_2282</name>
</gene>
<dbReference type="Gene3D" id="1.10.10.2840">
    <property type="entry name" value="PucR C-terminal helix-turn-helix domain"/>
    <property type="match status" value="1"/>
</dbReference>
<dbReference type="InterPro" id="IPR025736">
    <property type="entry name" value="PucR_C-HTH_dom"/>
</dbReference>
<dbReference type="PANTHER" id="PTHR33744">
    <property type="entry name" value="CARBOHYDRATE DIACID REGULATOR"/>
    <property type="match status" value="1"/>
</dbReference>
<reference evidence="4" key="1">
    <citation type="journal article" date="2013" name="Genome Announc.">
        <title>Draft Genome Sequence of Streptomyces bottropensis ATCC 25435, a Bottromycin-Producing Actinomycete.</title>
        <authorList>
            <person name="Zhang H."/>
            <person name="Zhou W."/>
            <person name="Zhuang Y."/>
            <person name="Liang X."/>
            <person name="Liu T."/>
        </authorList>
    </citation>
    <scope>NUCLEOTIDE SEQUENCE [LARGE SCALE GENOMIC DNA]</scope>
    <source>
        <strain evidence="4">ATCC 25435</strain>
    </source>
</reference>
<evidence type="ECO:0000313" key="4">
    <source>
        <dbReference type="Proteomes" id="UP000030760"/>
    </source>
</evidence>
<feature type="domain" description="Purine catabolism PurC-like" evidence="1">
    <location>
        <begin position="17"/>
        <end position="132"/>
    </location>
</feature>
<proteinExistence type="predicted"/>
<feature type="domain" description="PucR C-terminal helix-turn-helix" evidence="2">
    <location>
        <begin position="450"/>
        <end position="507"/>
    </location>
</feature>
<sequence>MSWTVRYVGVPLAWLTRRQDLRLRVLAGRDSLDRDVVWAHSIELVDPAPWLTGGELVLTTGLHLAADTEACADYVTRLTKAGVAALGFGVGLSHEQVPEALVGAAEEAGLPLLEVPLPTPFVAVTKVVMERLAHQQYEGVVRASRIQPRMTRAALRGGAQAVVRELAVSTRTSVVFLDHESKVRAVHPPGVAAPEAAVLAGLGTAGQTTAAVSSSEDGVTAVQQVRVGPRVHGRLVVAAERALTPVDHLLLGHAASLVALEAEKPLSLRDEQNRVNGLFLRLLLDGTVAAPLARDHLTEAGFPVRDGIRVLALRGGSPRQSLQIVGEELAERGLPLFGRVHAGYAAVLLPAGHAATAHTAMDGTRARLRSPLWAGLSAVHDLTDGPAALIEALNAASVAQARGSPAVVPFESLAGRMLTATPETRNVLATLAETQLAPLAAHDTAHGTDLIHSLRAFLEHNGQWEAASAALGVHRHTMRSRIERVRGLLGADLDSAHVRAELLLALSAWQEPGGSDRTG</sequence>
<evidence type="ECO:0000259" key="2">
    <source>
        <dbReference type="Pfam" id="PF13556"/>
    </source>
</evidence>
<protein>
    <submittedName>
        <fullName evidence="3">Purine catabolism PurC domain protein</fullName>
    </submittedName>
</protein>
<dbReference type="AlphaFoldDB" id="M3DHY5"/>
<dbReference type="Pfam" id="PF07905">
    <property type="entry name" value="PucR"/>
    <property type="match status" value="1"/>
</dbReference>
<dbReference type="EMBL" id="KB405064">
    <property type="protein sequence ID" value="EMF56372.1"/>
    <property type="molecule type" value="Genomic_DNA"/>
</dbReference>